<organism evidence="2 3">
    <name type="scientific">Calothrix parietina FACHB-288</name>
    <dbReference type="NCBI Taxonomy" id="2692896"/>
    <lineage>
        <taxon>Bacteria</taxon>
        <taxon>Bacillati</taxon>
        <taxon>Cyanobacteriota</taxon>
        <taxon>Cyanophyceae</taxon>
        <taxon>Nostocales</taxon>
        <taxon>Calotrichaceae</taxon>
        <taxon>Calothrix</taxon>
    </lineage>
</organism>
<dbReference type="Pfam" id="PF13561">
    <property type="entry name" value="adh_short_C2"/>
    <property type="match status" value="1"/>
</dbReference>
<dbReference type="Proteomes" id="UP000658514">
    <property type="component" value="Unassembled WGS sequence"/>
</dbReference>
<dbReference type="PANTHER" id="PTHR42879:SF2">
    <property type="entry name" value="3-OXOACYL-[ACYL-CARRIER-PROTEIN] REDUCTASE FABG"/>
    <property type="match status" value="1"/>
</dbReference>
<dbReference type="InterPro" id="IPR050259">
    <property type="entry name" value="SDR"/>
</dbReference>
<dbReference type="SUPFAM" id="SSF51735">
    <property type="entry name" value="NAD(P)-binding Rossmann-fold domains"/>
    <property type="match status" value="1"/>
</dbReference>
<evidence type="ECO:0000313" key="2">
    <source>
        <dbReference type="EMBL" id="MBD2195203.1"/>
    </source>
</evidence>
<dbReference type="CDD" id="cd05233">
    <property type="entry name" value="SDR_c"/>
    <property type="match status" value="1"/>
</dbReference>
<reference evidence="2 3" key="1">
    <citation type="journal article" date="2020" name="ISME J.">
        <title>Comparative genomics reveals insights into cyanobacterial evolution and habitat adaptation.</title>
        <authorList>
            <person name="Chen M.Y."/>
            <person name="Teng W.K."/>
            <person name="Zhao L."/>
            <person name="Hu C.X."/>
            <person name="Zhou Y.K."/>
            <person name="Han B.P."/>
            <person name="Song L.R."/>
            <person name="Shu W.S."/>
        </authorList>
    </citation>
    <scope>NUCLEOTIDE SEQUENCE [LARGE SCALE GENOMIC DNA]</scope>
    <source>
        <strain evidence="2 3">FACHB-288</strain>
    </source>
</reference>
<evidence type="ECO:0000256" key="1">
    <source>
        <dbReference type="ARBA" id="ARBA00006484"/>
    </source>
</evidence>
<keyword evidence="3" id="KW-1185">Reference proteome</keyword>
<dbReference type="PRINTS" id="PR00080">
    <property type="entry name" value="SDRFAMILY"/>
</dbReference>
<gene>
    <name evidence="2" type="primary">tmpR</name>
    <name evidence="2" type="ORF">H6G24_06795</name>
</gene>
<dbReference type="PANTHER" id="PTHR42879">
    <property type="entry name" value="3-OXOACYL-(ACYL-CARRIER-PROTEIN) REDUCTASE"/>
    <property type="match status" value="1"/>
</dbReference>
<sequence>MVSLKKALVTGAAKGIGRAIVLDLASQGFDVVVHYNRSVEAANEVTQAAAAYGVKAVSLQADITKPEEVRNLVDSAAESLGGLSVVVNNVGNYLKKSIEDITPEEWQEILDSNLNATFYVSQVAIPHLKAMGWGRIINLGFAGAQDLIARPMATPYVIAKTGIILYSKALAKELIKHKITVNVVSPGVVENSVSQPLNEIPSGRLATFEDMVRVVNFFVDKDADYITGQIVEVSGGWNL</sequence>
<protein>
    <submittedName>
        <fullName evidence="2">Bifunctional dihydropteridine reductase/dihydrofolate reductase TmpR</fullName>
    </submittedName>
</protein>
<dbReference type="EMBL" id="JACJQH010000008">
    <property type="protein sequence ID" value="MBD2195203.1"/>
    <property type="molecule type" value="Genomic_DNA"/>
</dbReference>
<proteinExistence type="inferred from homology"/>
<dbReference type="RefSeq" id="WP_190539210.1">
    <property type="nucleotide sequence ID" value="NZ_CAWPNO010000117.1"/>
</dbReference>
<comment type="caution">
    <text evidence="2">The sequence shown here is derived from an EMBL/GenBank/DDBJ whole genome shotgun (WGS) entry which is preliminary data.</text>
</comment>
<dbReference type="InterPro" id="IPR036291">
    <property type="entry name" value="NAD(P)-bd_dom_sf"/>
</dbReference>
<dbReference type="NCBIfam" id="NF012208">
    <property type="entry name" value="SDR_dihy_bifunc"/>
    <property type="match status" value="1"/>
</dbReference>
<dbReference type="Gene3D" id="3.40.50.720">
    <property type="entry name" value="NAD(P)-binding Rossmann-like Domain"/>
    <property type="match status" value="1"/>
</dbReference>
<accession>A0ABR8A7F3</accession>
<evidence type="ECO:0000313" key="3">
    <source>
        <dbReference type="Proteomes" id="UP000658514"/>
    </source>
</evidence>
<dbReference type="InterPro" id="IPR002347">
    <property type="entry name" value="SDR_fam"/>
</dbReference>
<dbReference type="PRINTS" id="PR00081">
    <property type="entry name" value="GDHRDH"/>
</dbReference>
<name>A0ABR8A7F3_9CYAN</name>
<comment type="similarity">
    <text evidence="1">Belongs to the short-chain dehydrogenases/reductases (SDR) family.</text>
</comment>